<dbReference type="Pfam" id="PF14065">
    <property type="entry name" value="Pvc16_N"/>
    <property type="match status" value="1"/>
</dbReference>
<sequence length="194" mass="21543">MAGYTVIADTGASLLRLLRESMTPDPVPRPELIGLASPRDAGDLSLSLFLLNVTENGEARRTKMQDRGGLLQFPPMTVDLYFMITAHSNADRLTRSLDEHRILGKAMQVLYDNSVLRAPFLEGALAESSETVRISYVSMETDELMKLWQFGDLSYKLSAVYRVGPVLLDSNRTKTVSRVVERHITIEDKDGGPA</sequence>
<keyword evidence="3" id="KW-1185">Reference proteome</keyword>
<protein>
    <recommendedName>
        <fullName evidence="1">Pvc16 N-terminal domain-containing protein</fullName>
    </recommendedName>
</protein>
<gene>
    <name evidence="2" type="ORF">GCM10010918_38140</name>
</gene>
<dbReference type="RefSeq" id="WP_188890771.1">
    <property type="nucleotide sequence ID" value="NZ_BMHY01000007.1"/>
</dbReference>
<dbReference type="EMBL" id="BMHY01000007">
    <property type="protein sequence ID" value="GGG77772.1"/>
    <property type="molecule type" value="Genomic_DNA"/>
</dbReference>
<dbReference type="AlphaFoldDB" id="A0A917HG58"/>
<evidence type="ECO:0000259" key="1">
    <source>
        <dbReference type="Pfam" id="PF14065"/>
    </source>
</evidence>
<evidence type="ECO:0000313" key="3">
    <source>
        <dbReference type="Proteomes" id="UP000600247"/>
    </source>
</evidence>
<dbReference type="InterPro" id="IPR025351">
    <property type="entry name" value="Pvc16_N"/>
</dbReference>
<comment type="caution">
    <text evidence="2">The sequence shown here is derived from an EMBL/GenBank/DDBJ whole genome shotgun (WGS) entry which is preliminary data.</text>
</comment>
<name>A0A917HG58_9BACL</name>
<reference evidence="2 3" key="1">
    <citation type="journal article" date="2014" name="Int. J. Syst. Evol. Microbiol.">
        <title>Complete genome sequence of Corynebacterium casei LMG S-19264T (=DSM 44701T), isolated from a smear-ripened cheese.</title>
        <authorList>
            <consortium name="US DOE Joint Genome Institute (JGI-PGF)"/>
            <person name="Walter F."/>
            <person name="Albersmeier A."/>
            <person name="Kalinowski J."/>
            <person name="Ruckert C."/>
        </authorList>
    </citation>
    <scope>NUCLEOTIDE SEQUENCE [LARGE SCALE GENOMIC DNA]</scope>
    <source>
        <strain evidence="2 3">CGMCC 1.15286</strain>
    </source>
</reference>
<evidence type="ECO:0000313" key="2">
    <source>
        <dbReference type="EMBL" id="GGG77772.1"/>
    </source>
</evidence>
<organism evidence="2 3">
    <name type="scientific">Paenibacillus radicis</name>
    <name type="common">ex Gao et al. 2016</name>
    <dbReference type="NCBI Taxonomy" id="1737354"/>
    <lineage>
        <taxon>Bacteria</taxon>
        <taxon>Bacillati</taxon>
        <taxon>Bacillota</taxon>
        <taxon>Bacilli</taxon>
        <taxon>Bacillales</taxon>
        <taxon>Paenibacillaceae</taxon>
        <taxon>Paenibacillus</taxon>
    </lineage>
</organism>
<dbReference type="Proteomes" id="UP000600247">
    <property type="component" value="Unassembled WGS sequence"/>
</dbReference>
<feature type="domain" description="Pvc16 N-terminal" evidence="1">
    <location>
        <begin position="12"/>
        <end position="181"/>
    </location>
</feature>
<proteinExistence type="predicted"/>
<accession>A0A917HG58</accession>